<dbReference type="AlphaFoldDB" id="A0A0V1DRH5"/>
<dbReference type="Proteomes" id="UP000054632">
    <property type="component" value="Unassembled WGS sequence"/>
</dbReference>
<sequence>MKTMSIMAELQKSKNKADKLRKSGKSYRNLIIYSIIIATSLTRRLESNRPIRDKQALYPWLIRHFDGVRLALALIFFVNAHTLRRVLTKSIFCCGTFCQI</sequence>
<gene>
    <name evidence="1" type="ORF">T4A_9913</name>
</gene>
<reference evidence="1 2" key="1">
    <citation type="submission" date="2015-01" db="EMBL/GenBank/DDBJ databases">
        <title>Evolution of Trichinella species and genotypes.</title>
        <authorList>
            <person name="Korhonen P.K."/>
            <person name="Edoardo P."/>
            <person name="Giuseppe L.R."/>
            <person name="Gasser R.B."/>
        </authorList>
    </citation>
    <scope>NUCLEOTIDE SEQUENCE [LARGE SCALE GENOMIC DNA]</scope>
    <source>
        <strain evidence="1">ISS13</strain>
    </source>
</reference>
<evidence type="ECO:0000313" key="2">
    <source>
        <dbReference type="Proteomes" id="UP000054632"/>
    </source>
</evidence>
<feature type="non-terminal residue" evidence="1">
    <location>
        <position position="100"/>
    </location>
</feature>
<protein>
    <submittedName>
        <fullName evidence="1">Uncharacterized protein</fullName>
    </submittedName>
</protein>
<proteinExistence type="predicted"/>
<organism evidence="1 2">
    <name type="scientific">Trichinella pseudospiralis</name>
    <name type="common">Parasitic roundworm</name>
    <dbReference type="NCBI Taxonomy" id="6337"/>
    <lineage>
        <taxon>Eukaryota</taxon>
        <taxon>Metazoa</taxon>
        <taxon>Ecdysozoa</taxon>
        <taxon>Nematoda</taxon>
        <taxon>Enoplea</taxon>
        <taxon>Dorylaimia</taxon>
        <taxon>Trichinellida</taxon>
        <taxon>Trichinellidae</taxon>
        <taxon>Trichinella</taxon>
    </lineage>
</organism>
<evidence type="ECO:0000313" key="1">
    <source>
        <dbReference type="EMBL" id="KRY64159.1"/>
    </source>
</evidence>
<name>A0A0V1DRH5_TRIPS</name>
<accession>A0A0V1DRH5</accession>
<dbReference type="EMBL" id="JYDR01000613">
    <property type="protein sequence ID" value="KRY64159.1"/>
    <property type="molecule type" value="Genomic_DNA"/>
</dbReference>
<comment type="caution">
    <text evidence="1">The sequence shown here is derived from an EMBL/GenBank/DDBJ whole genome shotgun (WGS) entry which is preliminary data.</text>
</comment>